<evidence type="ECO:0000313" key="1">
    <source>
        <dbReference type="EMBL" id="QTF10215.1"/>
    </source>
</evidence>
<reference evidence="1 2" key="1">
    <citation type="submission" date="2020-03" db="EMBL/GenBank/DDBJ databases">
        <authorList>
            <person name="Bakhshi Ganjeh M."/>
        </authorList>
    </citation>
    <scope>NUCLEOTIDE SEQUENCE [LARGE SCALE GENOMIC DNA]</scope>
    <source>
        <strain evidence="2">Iran 50</strain>
    </source>
</reference>
<dbReference type="Pfam" id="PF05930">
    <property type="entry name" value="Phage_AlpA"/>
    <property type="match status" value="1"/>
</dbReference>
<gene>
    <name evidence="1" type="ORF">HC231_21505</name>
</gene>
<dbReference type="EMBL" id="CP050854">
    <property type="protein sequence ID" value="QTF10215.1"/>
    <property type="molecule type" value="Genomic_DNA"/>
</dbReference>
<proteinExistence type="predicted"/>
<organism evidence="1 2">
    <name type="scientific">Brenneria izadpanahii</name>
    <dbReference type="NCBI Taxonomy" id="2722756"/>
    <lineage>
        <taxon>Bacteria</taxon>
        <taxon>Pseudomonadati</taxon>
        <taxon>Pseudomonadota</taxon>
        <taxon>Gammaproteobacteria</taxon>
        <taxon>Enterobacterales</taxon>
        <taxon>Pectobacteriaceae</taxon>
        <taxon>Brenneria</taxon>
    </lineage>
</organism>
<dbReference type="InterPro" id="IPR010260">
    <property type="entry name" value="AlpA"/>
</dbReference>
<evidence type="ECO:0000313" key="2">
    <source>
        <dbReference type="Proteomes" id="UP000671960"/>
    </source>
</evidence>
<sequence length="75" mass="8884">MNAISLDENPADRLVDMKYLCQHSGLSRAFFYKLMASGLFPKPIKIGNRSRWELRIYLRWLNSHYPDDNRSLTDH</sequence>
<dbReference type="Proteomes" id="UP000671960">
    <property type="component" value="Chromosome"/>
</dbReference>
<accession>A0ABX7UXW8</accession>
<keyword evidence="2" id="KW-1185">Reference proteome</keyword>
<protein>
    <submittedName>
        <fullName evidence="1">AlpA family phage regulatory protein</fullName>
    </submittedName>
</protein>
<name>A0ABX7UXW8_9GAMM</name>
<dbReference type="Gene3D" id="1.10.238.160">
    <property type="match status" value="1"/>
</dbReference>